<proteinExistence type="predicted"/>
<reference evidence="2" key="1">
    <citation type="submission" date="2021-02" db="EMBL/GenBank/DDBJ databases">
        <authorList>
            <person name="Nowell W R."/>
        </authorList>
    </citation>
    <scope>NUCLEOTIDE SEQUENCE</scope>
    <source>
        <strain evidence="2">Ploen Becks lab</strain>
    </source>
</reference>
<gene>
    <name evidence="2" type="ORF">OXX778_LOCUS19213</name>
</gene>
<keyword evidence="1" id="KW-0175">Coiled coil</keyword>
<sequence>MENDIFDIYVTNISIVWSEYFNRNISTQDALWRFINNFILFKPILERIGLVDLIKIRKYCESHDAVEIIDSLMNFRGRKLIAKLNDIRLEDGQWFRSNNRLKLFDNQRLYYHEEKTKYIKKQNDGRESITIKGLRAELAAEKLGRKEGQLQLVNVKEKLSKANRLIEELLEQNERFQSAENKIKIANNKMAKQLEKKEWYNR</sequence>
<dbReference type="EMBL" id="CAJNOC010005701">
    <property type="protein sequence ID" value="CAF1059474.1"/>
    <property type="molecule type" value="Genomic_DNA"/>
</dbReference>
<dbReference type="Proteomes" id="UP000663879">
    <property type="component" value="Unassembled WGS sequence"/>
</dbReference>
<evidence type="ECO:0000313" key="3">
    <source>
        <dbReference type="Proteomes" id="UP000663879"/>
    </source>
</evidence>
<dbReference type="AlphaFoldDB" id="A0A814L7C6"/>
<evidence type="ECO:0000256" key="1">
    <source>
        <dbReference type="SAM" id="Coils"/>
    </source>
</evidence>
<accession>A0A814L7C6</accession>
<organism evidence="2 3">
    <name type="scientific">Brachionus calyciflorus</name>
    <dbReference type="NCBI Taxonomy" id="104777"/>
    <lineage>
        <taxon>Eukaryota</taxon>
        <taxon>Metazoa</taxon>
        <taxon>Spiralia</taxon>
        <taxon>Gnathifera</taxon>
        <taxon>Rotifera</taxon>
        <taxon>Eurotatoria</taxon>
        <taxon>Monogononta</taxon>
        <taxon>Pseudotrocha</taxon>
        <taxon>Ploima</taxon>
        <taxon>Brachionidae</taxon>
        <taxon>Brachionus</taxon>
    </lineage>
</organism>
<keyword evidence="3" id="KW-1185">Reference proteome</keyword>
<evidence type="ECO:0000313" key="2">
    <source>
        <dbReference type="EMBL" id="CAF1059474.1"/>
    </source>
</evidence>
<name>A0A814L7C6_9BILA</name>
<feature type="coiled-coil region" evidence="1">
    <location>
        <begin position="152"/>
        <end position="196"/>
    </location>
</feature>
<protein>
    <submittedName>
        <fullName evidence="2">Uncharacterized protein</fullName>
    </submittedName>
</protein>
<comment type="caution">
    <text evidence="2">The sequence shown here is derived from an EMBL/GenBank/DDBJ whole genome shotgun (WGS) entry which is preliminary data.</text>
</comment>
<dbReference type="OrthoDB" id="10193298at2759"/>